<comment type="pathway">
    <text evidence="2">Amino-acid biosynthesis; L-isoleucine biosynthesis; L-isoleucine from 2-oxobutanoate: step 4/4.</text>
</comment>
<dbReference type="InterPro" id="IPR018300">
    <property type="entry name" value="Aminotrans_IV_CS"/>
</dbReference>
<reference evidence="14" key="1">
    <citation type="journal article" date="2019" name="Int. J. Syst. Evol. Microbiol.">
        <title>The Global Catalogue of Microorganisms (GCM) 10K type strain sequencing project: providing services to taxonomists for standard genome sequencing and annotation.</title>
        <authorList>
            <consortium name="The Broad Institute Genomics Platform"/>
            <consortium name="The Broad Institute Genome Sequencing Center for Infectious Disease"/>
            <person name="Wu L."/>
            <person name="Ma J."/>
        </authorList>
    </citation>
    <scope>NUCLEOTIDE SEQUENCE [LARGE SCALE GENOMIC DNA]</scope>
    <source>
        <strain evidence="14">CGMCC 4.7106</strain>
    </source>
</reference>
<comment type="cofactor">
    <cofactor evidence="1 12">
        <name>pyridoxal 5'-phosphate</name>
        <dbReference type="ChEBI" id="CHEBI:597326"/>
    </cofactor>
</comment>
<dbReference type="GO" id="GO:0008483">
    <property type="term" value="F:transaminase activity"/>
    <property type="evidence" value="ECO:0007669"/>
    <property type="project" value="UniProtKB-KW"/>
</dbReference>
<keyword evidence="14" id="KW-1185">Reference proteome</keyword>
<dbReference type="Pfam" id="PF01063">
    <property type="entry name" value="Aminotran_4"/>
    <property type="match status" value="1"/>
</dbReference>
<dbReference type="EC" id="2.6.1.42" evidence="6"/>
<organism evidence="13 14">
    <name type="scientific">Luteolibacter algae</name>
    <dbReference type="NCBI Taxonomy" id="454151"/>
    <lineage>
        <taxon>Bacteria</taxon>
        <taxon>Pseudomonadati</taxon>
        <taxon>Verrucomicrobiota</taxon>
        <taxon>Verrucomicrobiia</taxon>
        <taxon>Verrucomicrobiales</taxon>
        <taxon>Verrucomicrobiaceae</taxon>
        <taxon>Luteolibacter</taxon>
    </lineage>
</organism>
<comment type="catalytic activity">
    <reaction evidence="9">
        <text>L-isoleucine + 2-oxoglutarate = (S)-3-methyl-2-oxopentanoate + L-glutamate</text>
        <dbReference type="Rhea" id="RHEA:24801"/>
        <dbReference type="ChEBI" id="CHEBI:16810"/>
        <dbReference type="ChEBI" id="CHEBI:29985"/>
        <dbReference type="ChEBI" id="CHEBI:35146"/>
        <dbReference type="ChEBI" id="CHEBI:58045"/>
        <dbReference type="EC" id="2.6.1.42"/>
    </reaction>
</comment>
<dbReference type="InterPro" id="IPR050571">
    <property type="entry name" value="Class-IV_PLP-Dep_Aminotrnsfr"/>
</dbReference>
<dbReference type="Gene3D" id="3.20.10.10">
    <property type="entry name" value="D-amino Acid Aminotransferase, subunit A, domain 2"/>
    <property type="match status" value="1"/>
</dbReference>
<dbReference type="EMBL" id="JBHUIT010000005">
    <property type="protein sequence ID" value="MFD2256231.1"/>
    <property type="molecule type" value="Genomic_DNA"/>
</dbReference>
<comment type="pathway">
    <text evidence="3">Amino-acid biosynthesis; L-valine biosynthesis; L-valine from pyruvate: step 4/4.</text>
</comment>
<dbReference type="PROSITE" id="PS00770">
    <property type="entry name" value="AA_TRANSFER_CLASS_4"/>
    <property type="match status" value="1"/>
</dbReference>
<dbReference type="InterPro" id="IPR043132">
    <property type="entry name" value="BCAT-like_C"/>
</dbReference>
<comment type="similarity">
    <text evidence="5 11">Belongs to the class-IV pyridoxal-phosphate-dependent aminotransferase family.</text>
</comment>
<comment type="catalytic activity">
    <reaction evidence="10">
        <text>L-leucine + 2-oxoglutarate = 4-methyl-2-oxopentanoate + L-glutamate</text>
        <dbReference type="Rhea" id="RHEA:18321"/>
        <dbReference type="ChEBI" id="CHEBI:16810"/>
        <dbReference type="ChEBI" id="CHEBI:17865"/>
        <dbReference type="ChEBI" id="CHEBI:29985"/>
        <dbReference type="ChEBI" id="CHEBI:57427"/>
        <dbReference type="EC" id="2.6.1.42"/>
    </reaction>
</comment>
<accession>A0ABW5D870</accession>
<evidence type="ECO:0000256" key="7">
    <source>
        <dbReference type="ARBA" id="ARBA00022898"/>
    </source>
</evidence>
<comment type="catalytic activity">
    <reaction evidence="8">
        <text>L-valine + 2-oxoglutarate = 3-methyl-2-oxobutanoate + L-glutamate</text>
        <dbReference type="Rhea" id="RHEA:24813"/>
        <dbReference type="ChEBI" id="CHEBI:11851"/>
        <dbReference type="ChEBI" id="CHEBI:16810"/>
        <dbReference type="ChEBI" id="CHEBI:29985"/>
        <dbReference type="ChEBI" id="CHEBI:57762"/>
        <dbReference type="EC" id="2.6.1.42"/>
    </reaction>
</comment>
<keyword evidence="13" id="KW-0808">Transferase</keyword>
<evidence type="ECO:0000256" key="12">
    <source>
        <dbReference type="RuleBase" id="RU004516"/>
    </source>
</evidence>
<evidence type="ECO:0000256" key="3">
    <source>
        <dbReference type="ARBA" id="ARBA00004931"/>
    </source>
</evidence>
<dbReference type="InterPro" id="IPR001544">
    <property type="entry name" value="Aminotrans_IV"/>
</dbReference>
<name>A0ABW5D870_9BACT</name>
<dbReference type="InterPro" id="IPR043131">
    <property type="entry name" value="BCAT-like_N"/>
</dbReference>
<protein>
    <recommendedName>
        <fullName evidence="6">branched-chain-amino-acid transaminase</fullName>
        <ecNumber evidence="6">2.6.1.42</ecNumber>
    </recommendedName>
</protein>
<evidence type="ECO:0000256" key="9">
    <source>
        <dbReference type="ARBA" id="ARBA00048798"/>
    </source>
</evidence>
<dbReference type="CDD" id="cd00449">
    <property type="entry name" value="PLPDE_IV"/>
    <property type="match status" value="1"/>
</dbReference>
<evidence type="ECO:0000256" key="2">
    <source>
        <dbReference type="ARBA" id="ARBA00004824"/>
    </source>
</evidence>
<evidence type="ECO:0000256" key="8">
    <source>
        <dbReference type="ARBA" id="ARBA00048212"/>
    </source>
</evidence>
<evidence type="ECO:0000256" key="4">
    <source>
        <dbReference type="ARBA" id="ARBA00005072"/>
    </source>
</evidence>
<evidence type="ECO:0000256" key="11">
    <source>
        <dbReference type="RuleBase" id="RU004106"/>
    </source>
</evidence>
<evidence type="ECO:0000313" key="13">
    <source>
        <dbReference type="EMBL" id="MFD2256231.1"/>
    </source>
</evidence>
<keyword evidence="13" id="KW-0032">Aminotransferase</keyword>
<dbReference type="Proteomes" id="UP001597375">
    <property type="component" value="Unassembled WGS sequence"/>
</dbReference>
<gene>
    <name evidence="13" type="ORF">ACFSSA_06070</name>
</gene>
<dbReference type="InterPro" id="IPR036038">
    <property type="entry name" value="Aminotransferase-like"/>
</dbReference>
<evidence type="ECO:0000256" key="5">
    <source>
        <dbReference type="ARBA" id="ARBA00009320"/>
    </source>
</evidence>
<proteinExistence type="inferred from homology"/>
<comment type="caution">
    <text evidence="13">The sequence shown here is derived from an EMBL/GenBank/DDBJ whole genome shotgun (WGS) entry which is preliminary data.</text>
</comment>
<dbReference type="Gene3D" id="3.30.470.10">
    <property type="match status" value="1"/>
</dbReference>
<evidence type="ECO:0000256" key="1">
    <source>
        <dbReference type="ARBA" id="ARBA00001933"/>
    </source>
</evidence>
<dbReference type="PANTHER" id="PTHR42743">
    <property type="entry name" value="AMINO-ACID AMINOTRANSFERASE"/>
    <property type="match status" value="1"/>
</dbReference>
<evidence type="ECO:0000256" key="10">
    <source>
        <dbReference type="ARBA" id="ARBA00049229"/>
    </source>
</evidence>
<dbReference type="PANTHER" id="PTHR42743:SF11">
    <property type="entry name" value="AMINODEOXYCHORISMATE LYASE"/>
    <property type="match status" value="1"/>
</dbReference>
<evidence type="ECO:0000256" key="6">
    <source>
        <dbReference type="ARBA" id="ARBA00013053"/>
    </source>
</evidence>
<dbReference type="RefSeq" id="WP_386819286.1">
    <property type="nucleotide sequence ID" value="NZ_JBHUIT010000005.1"/>
</dbReference>
<sequence length="279" mass="30745">MGIVWCDGSFIGERDFRISPQDRGLCHGLSLFETILAVNGVPCLLKEHLQRLRLGLERLGVTSVELSDTGLHSVIMALLKKNALEQGLARIRLTISMGRGPLNRTDSGDAWAWMTAASVTEPNAPVKMTAAPWKKDTQSVLRGLKVGNYAEHVMALDLARREGFDELLFYNTSNELCEAAMANVFLIRGGVLFTPGLDSGCLAGITRQLIISLAAAHHIKCREKPLSRSDVDKAEGIFLTSSIKGPVWVSSFQSKSYEIHPLFDVIRTMWCEQMFSANP</sequence>
<keyword evidence="7 12" id="KW-0663">Pyridoxal phosphate</keyword>
<evidence type="ECO:0000313" key="14">
    <source>
        <dbReference type="Proteomes" id="UP001597375"/>
    </source>
</evidence>
<dbReference type="SUPFAM" id="SSF56752">
    <property type="entry name" value="D-aminoacid aminotransferase-like PLP-dependent enzymes"/>
    <property type="match status" value="1"/>
</dbReference>
<comment type="pathway">
    <text evidence="4">Amino-acid biosynthesis; L-leucine biosynthesis; L-leucine from 3-methyl-2-oxobutanoate: step 4/4.</text>
</comment>